<proteinExistence type="predicted"/>
<name>A0A267F2L8_9PLAT</name>
<evidence type="ECO:0000313" key="1">
    <source>
        <dbReference type="EMBL" id="PAA67339.1"/>
    </source>
</evidence>
<accession>A0A267F2L8</accession>
<dbReference type="EMBL" id="NIVC01001491">
    <property type="protein sequence ID" value="PAA67339.1"/>
    <property type="molecule type" value="Genomic_DNA"/>
</dbReference>
<sequence length="508" mass="55823">MSDGKNANFHVTASQHLSNAIQSLERLALEVDPDEAIISGLDGEAAWLSAELRDIRQRLRDARLRMHSPRLLPPVPAVPSHLEGIGSIFKKQRNGDLKIRPDATIPELCTSIRLLNHVKMSLLGRRPSLSEPPDTADVPEGVLSGWRQMFASPLADIVKGGLAKSLLDWHAELLAECDRAEELEAAGCSEENKNPKDAAAARRALLSSQSAADEAALADWRWTEILAPLMPPKSAPDSAPAVDFKSALVSAGLPADLLPSSLSTGSWRLELAACAGSRMYGLSTPQSDVDYLLVYSRRDEFRHLRHPPDTTESRGPDKTIEFGCCEAAEFARQLLRGSIVQLELLFAQPAARLFVSPAFDWLLQRRMRLATENFIRQLLGLASQLVRTLSKAEVNPDQFPPAEARKVGKAAYQLEHKLNLLTDLAAGIEPRVTLEGAERERVLALRSADWADPASRRALARASLDRHRAVKQTLASRSSRLAENCPTDFLTDWLQVVHFGSHISEAES</sequence>
<protein>
    <submittedName>
        <fullName evidence="1">Uncharacterized protein</fullName>
    </submittedName>
</protein>
<keyword evidence="2" id="KW-1185">Reference proteome</keyword>
<organism evidence="1 2">
    <name type="scientific">Macrostomum lignano</name>
    <dbReference type="NCBI Taxonomy" id="282301"/>
    <lineage>
        <taxon>Eukaryota</taxon>
        <taxon>Metazoa</taxon>
        <taxon>Spiralia</taxon>
        <taxon>Lophotrochozoa</taxon>
        <taxon>Platyhelminthes</taxon>
        <taxon>Rhabditophora</taxon>
        <taxon>Macrostomorpha</taxon>
        <taxon>Macrostomida</taxon>
        <taxon>Macrostomidae</taxon>
        <taxon>Macrostomum</taxon>
    </lineage>
</organism>
<comment type="caution">
    <text evidence="1">The sequence shown here is derived from an EMBL/GenBank/DDBJ whole genome shotgun (WGS) entry which is preliminary data.</text>
</comment>
<evidence type="ECO:0000313" key="2">
    <source>
        <dbReference type="Proteomes" id="UP000215902"/>
    </source>
</evidence>
<dbReference type="Proteomes" id="UP000215902">
    <property type="component" value="Unassembled WGS sequence"/>
</dbReference>
<reference evidence="1 2" key="1">
    <citation type="submission" date="2017-06" db="EMBL/GenBank/DDBJ databases">
        <title>A platform for efficient transgenesis in Macrostomum lignano, a flatworm model organism for stem cell research.</title>
        <authorList>
            <person name="Berezikov E."/>
        </authorList>
    </citation>
    <scope>NUCLEOTIDE SEQUENCE [LARGE SCALE GENOMIC DNA]</scope>
    <source>
        <strain evidence="1">DV1</strain>
        <tissue evidence="1">Whole organism</tissue>
    </source>
</reference>
<dbReference type="STRING" id="282301.A0A267F2L8"/>
<gene>
    <name evidence="1" type="ORF">BOX15_Mlig021218g1</name>
</gene>
<dbReference type="OrthoDB" id="6142798at2759"/>
<dbReference type="AlphaFoldDB" id="A0A267F2L8"/>